<organism evidence="2 3">
    <name type="scientific">Adineta steineri</name>
    <dbReference type="NCBI Taxonomy" id="433720"/>
    <lineage>
        <taxon>Eukaryota</taxon>
        <taxon>Metazoa</taxon>
        <taxon>Spiralia</taxon>
        <taxon>Gnathifera</taxon>
        <taxon>Rotifera</taxon>
        <taxon>Eurotatoria</taxon>
        <taxon>Bdelloidea</taxon>
        <taxon>Adinetida</taxon>
        <taxon>Adinetidae</taxon>
        <taxon>Adineta</taxon>
    </lineage>
</organism>
<evidence type="ECO:0000259" key="1">
    <source>
        <dbReference type="PROSITE" id="PS50076"/>
    </source>
</evidence>
<comment type="caution">
    <text evidence="2">The sequence shown here is derived from an EMBL/GenBank/DDBJ whole genome shotgun (WGS) entry which is preliminary data.</text>
</comment>
<dbReference type="InterPro" id="IPR001623">
    <property type="entry name" value="DnaJ_domain"/>
</dbReference>
<dbReference type="SMART" id="SM00271">
    <property type="entry name" value="DnaJ"/>
    <property type="match status" value="1"/>
</dbReference>
<reference evidence="2" key="1">
    <citation type="submission" date="2021-02" db="EMBL/GenBank/DDBJ databases">
        <authorList>
            <person name="Nowell W R."/>
        </authorList>
    </citation>
    <scope>NUCLEOTIDE SEQUENCE</scope>
</reference>
<dbReference type="GO" id="GO:0010008">
    <property type="term" value="C:endosome membrane"/>
    <property type="evidence" value="ECO:0007669"/>
    <property type="project" value="TreeGrafter"/>
</dbReference>
<dbReference type="Pfam" id="PF14237">
    <property type="entry name" value="GYF_2"/>
    <property type="match status" value="1"/>
</dbReference>
<evidence type="ECO:0000313" key="2">
    <source>
        <dbReference type="EMBL" id="CAF1071350.1"/>
    </source>
</evidence>
<gene>
    <name evidence="2" type="ORF">JYZ213_LOCUS19777</name>
</gene>
<dbReference type="FunFam" id="1.10.287.110:FF:000007">
    <property type="entry name" value="DnaJ (Hsp40) homolog, subfamily C, member 13"/>
    <property type="match status" value="1"/>
</dbReference>
<feature type="domain" description="J" evidence="1">
    <location>
        <begin position="1383"/>
        <end position="1456"/>
    </location>
</feature>
<proteinExistence type="predicted"/>
<name>A0A814LYG7_9BILA</name>
<dbReference type="Gene3D" id="1.10.287.110">
    <property type="entry name" value="DnaJ domain"/>
    <property type="match status" value="1"/>
</dbReference>
<dbReference type="InterPro" id="IPR011989">
    <property type="entry name" value="ARM-like"/>
</dbReference>
<dbReference type="GO" id="GO:0007032">
    <property type="term" value="P:endosome organization"/>
    <property type="evidence" value="ECO:0007669"/>
    <property type="project" value="InterPro"/>
</dbReference>
<dbReference type="Pfam" id="PF19432">
    <property type="entry name" value="RME-8_N"/>
    <property type="match status" value="1"/>
</dbReference>
<dbReference type="InterPro" id="IPR036869">
    <property type="entry name" value="J_dom_sf"/>
</dbReference>
<dbReference type="CDD" id="cd06257">
    <property type="entry name" value="DnaJ"/>
    <property type="match status" value="1"/>
</dbReference>
<accession>A0A814LYG7</accession>
<dbReference type="InterPro" id="IPR016024">
    <property type="entry name" value="ARM-type_fold"/>
</dbReference>
<dbReference type="SUPFAM" id="SSF48371">
    <property type="entry name" value="ARM repeat"/>
    <property type="match status" value="2"/>
</dbReference>
<dbReference type="InterPro" id="IPR025640">
    <property type="entry name" value="GYF_2"/>
</dbReference>
<dbReference type="PANTHER" id="PTHR36983:SF2">
    <property type="entry name" value="DNAJ HOMOLOG SUBFAMILY C MEMBER 13"/>
    <property type="match status" value="1"/>
</dbReference>
<dbReference type="InterPro" id="IPR044978">
    <property type="entry name" value="GRV2/DNAJC13"/>
</dbReference>
<dbReference type="Pfam" id="PF00226">
    <property type="entry name" value="DnaJ"/>
    <property type="match status" value="1"/>
</dbReference>
<evidence type="ECO:0000313" key="3">
    <source>
        <dbReference type="Proteomes" id="UP000663845"/>
    </source>
</evidence>
<protein>
    <recommendedName>
        <fullName evidence="1">J domain-containing protein</fullName>
    </recommendedName>
</protein>
<dbReference type="Proteomes" id="UP000663845">
    <property type="component" value="Unassembled WGS sequence"/>
</dbReference>
<dbReference type="GO" id="GO:0006898">
    <property type="term" value="P:receptor-mediated endocytosis"/>
    <property type="evidence" value="ECO:0007669"/>
    <property type="project" value="TreeGrafter"/>
</dbReference>
<dbReference type="EMBL" id="CAJNOG010000203">
    <property type="protein sequence ID" value="CAF1071350.1"/>
    <property type="molecule type" value="Genomic_DNA"/>
</dbReference>
<dbReference type="GO" id="GO:2000641">
    <property type="term" value="P:regulation of early endosome to late endosome transport"/>
    <property type="evidence" value="ECO:0007669"/>
    <property type="project" value="InterPro"/>
</dbReference>
<sequence length="2430" mass="277898">MTHNIPDNRDLSCYHVTKHSWRGKYKRIFSIGTHGISTYEPSTLGLTNAWPYDQVVSMTLSKSSNAPDKSQQTISNSSPIAEFTLTFRTKSKKADTMRFSSEYRSDIVTDALRFQTLFNHQTPLSPPKVIQATKIHWSSQRIPVLLRIQSYCIEQIDGNSNRYLCSYDYKDIDQLIPLTSEGDATVRGFIIQDKHYARLHTFVTPDTQTLFQNIVDLAHTNVGVQVRLSKKSFTLNDYQQLRFGPTYGTDEYLTSFAEFIVYKHSSRHTENVRRLLCLTETCLIERDPATYHICTLKPLNEIFALVRHKDSLQEFTVEYIRNNPTRARCKYTSTERDILLATLLDSVRSSGNNDCCVKTNPSDRGKRFAPFGHLVDDEVEIQHLKFLVQPPTGRLSSPQDAANAAASLANISFNEILKRFNANVPYSGLINAVTSEGLFAEKKEKLIHQALNALLDNDTTNTVVDHEFIEDQYLALRRLLASKAGFQAFTQLPKFRERIGTKIVRSLKLNDDQVTYSALEMLNTLLQPMHLDYDLRQEQQNKASILSSKKFLEGLLDIFLKHVKQNTGSLIISSFLDFLTYTLCPPFSETTDGQHFDVLLELVSSNGRIFFKLFQHSSFTIVKGAGSIMKAIIEEGSSDIAAHMQDLALSEGALPIHLLRALFTLSSDTRLLPLKYLSQQLLGLWSTGHPTTYGLLKRIFPLGLIAYLDSNEEPDKDFDESALLGRDTLRVATEQHANTNKSNALSTSIINTANKFRNATQVKVLENHVQNAFQHWSLKLKQNNKYFASSDSTNSSGGNLTNNLNDKQQPVVLRKPRQRIRAEKNWRLFYQKFATDHVRPTLIWNHKTRDELRETIENEIRNFNIDKDLGHGHLISWNHNEFEVLYNCLNDEIKIGSVYLRLLLEQGDLTVNTDAASDAYNASEFFNDLYHRFLLSQPINPKQASMKSMCLQAMTIVYARHYEIIGPFNDTKHIILMLDRTIDKCERDRLLMFISKLILNHRNVRDIIDCGGIKTLIQLMCLAHLHINRAQVPLASNVIESSSTMTRENEKEWYYGKQDKEKVGPYSFNEIKDLNKEGAFDAKTRFWAQGLDGWKTMDRIPQLKWSLLASGQSLLNDSELAVTILSILTSMCELYPSRDQVTGAIIRPFPKIKRLLNDPTCLPHLSQLLLTFDPTLVEKIVTLLNTLVQDNPLLAQFYMTGVFYFILMYTGSNILPIGHFLKYTHLAQAFRSDEQQQSGEKKDLFFRSILGHVLPEAMICYLENHGPEKFAQMFLGEFDQPETIWSNEMRRLMIEKIAVHLADYSPRLMSNISAIYSYCTIPIINYPQLEDELFCNTYYLRHLCDEEKFPEWPIREPIALLKDCLNMWKAELEKKGSDMSADEAYQVLGLDGKDENSPTKNGPPNESVIRKAYFRLANKYHPDKNPTGRDMFERVNKAYEFLCAASRIQQGPNEFNIYLLLKTQSILYRRYKTLLSEYKYAGYPLLIRILETESKNEQLFSKDNTANSKALLPIAIELLYYTLDCSELNCEELRRENGLEILTQIFQRCSSVITKSSKSDSFVVAVCQYSALCYSVAGHFEKSRDLFVDPDKLQIVLKELCHCLNYTHLKYLCTCICKAAMSLCNADVRLRDLLHRHGLFVYACRGLFNYDYTLDESGIADASNKQYVDNQLAYDYLQTLASIIPNNPPALMAAQTFLTPYIVSQLPDRAVLKLLNSNQEQPYLVWDNSCRQELMDKLDETRDYLVKNDYQLDVDKFGNPSDFRFSAHKNELIVGEIFVRVYNLQPTTTLKNPKEFCSNLIDFLGTSSQYINTLMSMQLQQEQQQKTSEEKKSAEILHLEKQEHISQALEALKNVIRNNIGIETLCIGHFKLLFSLLRMENVGRLQQYALELILHLSGSNECVNDISQSNVIVYLLLVLRSSLSNQETTLEILNALSSNGKIVRDIVDSGGLLYLLDIFSNGQNSNLREYAANVLSKLMNDRLHGPRIRLQLIKYLPNLVIDAMRESCETSIQLFETTHENPELIWNDHTREMTCERISKQLNEFYVKQRVAPTETKWAIDDSYQLLGDDEETQRLSQNELIVTSIQLFETTHENPELIWNDHTREMTCERISKQLNEFYVKQRVAPTETKWAIDDSYQLLGDDEETQRLSQNELIVAGVYVRLLIANPGWVVRRPKEFLTELLSRWTTHTKQPEQLLMSHTDEFEMLTQCLIQLLHAQPTLCEHLPSIGFLPAIVQALECKTNDAIVASAIKVLFALCKSDVCLQTFSTKCPQIISGFKQAMQTRRDHLGLISECLHDLFRTPAPGTPDEFIKEALRCQLIEHILTLLDQPLADVEKPGSCKAHLVDSCKLMADSLVYGEQVSRILQSSTVWNDYKDQRHDLFIQTSSHMQALTGGSAGPQIAGYLTSSASTTTAGKQNMTIPPPLTDN</sequence>
<dbReference type="InterPro" id="IPR045802">
    <property type="entry name" value="GRV2/DNAJC13_N"/>
</dbReference>
<dbReference type="Gene3D" id="1.25.10.10">
    <property type="entry name" value="Leucine-rich Repeat Variant"/>
    <property type="match status" value="1"/>
</dbReference>
<dbReference type="PROSITE" id="PS50076">
    <property type="entry name" value="DNAJ_2"/>
    <property type="match status" value="1"/>
</dbReference>
<dbReference type="PANTHER" id="PTHR36983">
    <property type="entry name" value="DNAJ HOMOLOG SUBFAMILY C MEMBER 13"/>
    <property type="match status" value="1"/>
</dbReference>